<evidence type="ECO:0000256" key="4">
    <source>
        <dbReference type="PROSITE-ProRule" id="PRU00175"/>
    </source>
</evidence>
<evidence type="ECO:0000256" key="2">
    <source>
        <dbReference type="ARBA" id="ARBA00022771"/>
    </source>
</evidence>
<dbReference type="Proteomes" id="UP000265618">
    <property type="component" value="Unassembled WGS sequence"/>
</dbReference>
<dbReference type="GO" id="GO:0008270">
    <property type="term" value="F:zinc ion binding"/>
    <property type="evidence" value="ECO:0007669"/>
    <property type="project" value="UniProtKB-KW"/>
</dbReference>
<keyword evidence="1" id="KW-0479">Metal-binding</keyword>
<dbReference type="AlphaFoldDB" id="A0A9K3GJB1"/>
<dbReference type="EMBL" id="BDIP01002235">
    <property type="protein sequence ID" value="GIQ85964.1"/>
    <property type="molecule type" value="Genomic_DNA"/>
</dbReference>
<dbReference type="InterPro" id="IPR013083">
    <property type="entry name" value="Znf_RING/FYVE/PHD"/>
</dbReference>
<dbReference type="InterPro" id="IPR000225">
    <property type="entry name" value="Armadillo"/>
</dbReference>
<feature type="domain" description="RING-type" evidence="6">
    <location>
        <begin position="5"/>
        <end position="52"/>
    </location>
</feature>
<feature type="non-terminal residue" evidence="7">
    <location>
        <position position="1"/>
    </location>
</feature>
<dbReference type="SUPFAM" id="SSF57850">
    <property type="entry name" value="RING/U-box"/>
    <property type="match status" value="1"/>
</dbReference>
<dbReference type="InterPro" id="IPR018957">
    <property type="entry name" value="Znf_C3HC4_RING-type"/>
</dbReference>
<evidence type="ECO:0000256" key="3">
    <source>
        <dbReference type="ARBA" id="ARBA00022833"/>
    </source>
</evidence>
<proteinExistence type="predicted"/>
<evidence type="ECO:0000256" key="1">
    <source>
        <dbReference type="ARBA" id="ARBA00022723"/>
    </source>
</evidence>
<dbReference type="SUPFAM" id="SSF48371">
    <property type="entry name" value="ARM repeat"/>
    <property type="match status" value="1"/>
</dbReference>
<sequence length="373" mass="40265">MRLQCHICSDDTVSPFVVTPCQHAFHRDCLVQWLDTPMEDYNRPNAICPVCRAECDIRECRVILGQSQAVPERPIDASDTSGRERGVDVDMRVIKAPAPLSPMEEVHRATMEIRSINSTLTEQLNNPYFAVTRTLERLQRVLAEGSAASVTAMYRQDTHLEVLRAMTDMTDSPEVSRLGASIVGMMCDRGEPQREMALLDPGVVPCLMEVLKCHSRRPEVYSAVAHALGQVSKIAPISGGAASLIFAGVVPTLIEILDTNTESPSVTSPIIGTLADIAKTESGHRAMIEVGAHMWALGQLEDQAGSAPVVQAISVINSLMSATSTCKAPWDSEPLSRRVVAGLYAAYSKWTLDDALRSAVLGTLTSLAAVGAG</sequence>
<evidence type="ECO:0000313" key="8">
    <source>
        <dbReference type="Proteomes" id="UP000265618"/>
    </source>
</evidence>
<accession>A0A9K3GJB1</accession>
<dbReference type="Gene3D" id="3.30.40.10">
    <property type="entry name" value="Zinc/RING finger domain, C3HC4 (zinc finger)"/>
    <property type="match status" value="1"/>
</dbReference>
<evidence type="ECO:0000259" key="6">
    <source>
        <dbReference type="PROSITE" id="PS50089"/>
    </source>
</evidence>
<dbReference type="InterPro" id="IPR001841">
    <property type="entry name" value="Znf_RING"/>
</dbReference>
<dbReference type="SMART" id="SM00184">
    <property type="entry name" value="RING"/>
    <property type="match status" value="1"/>
</dbReference>
<evidence type="ECO:0000313" key="7">
    <source>
        <dbReference type="EMBL" id="GIQ85964.1"/>
    </source>
</evidence>
<dbReference type="SMART" id="SM00744">
    <property type="entry name" value="RINGv"/>
    <property type="match status" value="1"/>
</dbReference>
<evidence type="ECO:0000256" key="5">
    <source>
        <dbReference type="PROSITE-ProRule" id="PRU00259"/>
    </source>
</evidence>
<keyword evidence="2 4" id="KW-0863">Zinc-finger</keyword>
<dbReference type="PROSITE" id="PS50176">
    <property type="entry name" value="ARM_REPEAT"/>
    <property type="match status" value="1"/>
</dbReference>
<reference evidence="7 8" key="1">
    <citation type="journal article" date="2018" name="PLoS ONE">
        <title>The draft genome of Kipferlia bialata reveals reductive genome evolution in fornicate parasites.</title>
        <authorList>
            <person name="Tanifuji G."/>
            <person name="Takabayashi S."/>
            <person name="Kume K."/>
            <person name="Takagi M."/>
            <person name="Nakayama T."/>
            <person name="Kamikawa R."/>
            <person name="Inagaki Y."/>
            <person name="Hashimoto T."/>
        </authorList>
    </citation>
    <scope>NUCLEOTIDE SEQUENCE [LARGE SCALE GENOMIC DNA]</scope>
    <source>
        <strain evidence="7">NY0173</strain>
    </source>
</reference>
<dbReference type="SMART" id="SM00185">
    <property type="entry name" value="ARM"/>
    <property type="match status" value="2"/>
</dbReference>
<gene>
    <name evidence="7" type="ORF">KIPB_007727</name>
</gene>
<organism evidence="7 8">
    <name type="scientific">Kipferlia bialata</name>
    <dbReference type="NCBI Taxonomy" id="797122"/>
    <lineage>
        <taxon>Eukaryota</taxon>
        <taxon>Metamonada</taxon>
        <taxon>Carpediemonas-like organisms</taxon>
        <taxon>Kipferlia</taxon>
    </lineage>
</organism>
<dbReference type="OrthoDB" id="8062037at2759"/>
<dbReference type="InterPro" id="IPR016024">
    <property type="entry name" value="ARM-type_fold"/>
</dbReference>
<comment type="caution">
    <text evidence="7">The sequence shown here is derived from an EMBL/GenBank/DDBJ whole genome shotgun (WGS) entry which is preliminary data.</text>
</comment>
<dbReference type="InterPro" id="IPR011016">
    <property type="entry name" value="Znf_RING-CH"/>
</dbReference>
<protein>
    <recommendedName>
        <fullName evidence="6">RING-type domain-containing protein</fullName>
    </recommendedName>
</protein>
<name>A0A9K3GJB1_9EUKA</name>
<dbReference type="PROSITE" id="PS50089">
    <property type="entry name" value="ZF_RING_2"/>
    <property type="match status" value="1"/>
</dbReference>
<keyword evidence="8" id="KW-1185">Reference proteome</keyword>
<dbReference type="Pfam" id="PF00097">
    <property type="entry name" value="zf-C3HC4"/>
    <property type="match status" value="1"/>
</dbReference>
<keyword evidence="3" id="KW-0862">Zinc</keyword>
<dbReference type="InterPro" id="IPR011989">
    <property type="entry name" value="ARM-like"/>
</dbReference>
<dbReference type="Gene3D" id="1.25.10.10">
    <property type="entry name" value="Leucine-rich Repeat Variant"/>
    <property type="match status" value="1"/>
</dbReference>
<feature type="repeat" description="ARM" evidence="5">
    <location>
        <begin position="248"/>
        <end position="292"/>
    </location>
</feature>